<proteinExistence type="predicted"/>
<keyword evidence="3" id="KW-1185">Reference proteome</keyword>
<name>A0ABU2VBZ5_9ACTN</name>
<protein>
    <submittedName>
        <fullName evidence="2">Helix-turn-helix transcriptional regulator</fullName>
    </submittedName>
</protein>
<feature type="region of interest" description="Disordered" evidence="1">
    <location>
        <begin position="244"/>
        <end position="266"/>
    </location>
</feature>
<dbReference type="InterPro" id="IPR010982">
    <property type="entry name" value="Lambda_DNA-bd_dom_sf"/>
</dbReference>
<dbReference type="RefSeq" id="WP_311716014.1">
    <property type="nucleotide sequence ID" value="NZ_JAVREZ010000007.1"/>
</dbReference>
<organism evidence="2 3">
    <name type="scientific">Streptomyces doebereineriae</name>
    <dbReference type="NCBI Taxonomy" id="3075528"/>
    <lineage>
        <taxon>Bacteria</taxon>
        <taxon>Bacillati</taxon>
        <taxon>Actinomycetota</taxon>
        <taxon>Actinomycetes</taxon>
        <taxon>Kitasatosporales</taxon>
        <taxon>Streptomycetaceae</taxon>
        <taxon>Streptomyces</taxon>
    </lineage>
</organism>
<reference evidence="3" key="1">
    <citation type="submission" date="2023-07" db="EMBL/GenBank/DDBJ databases">
        <title>30 novel species of actinomycetes from the DSMZ collection.</title>
        <authorList>
            <person name="Nouioui I."/>
        </authorList>
    </citation>
    <scope>NUCLEOTIDE SEQUENCE [LARGE SCALE GENOMIC DNA]</scope>
    <source>
        <strain evidence="3">DSM 41640</strain>
    </source>
</reference>
<gene>
    <name evidence="2" type="ORF">RNB18_23190</name>
</gene>
<feature type="compositionally biased region" description="Low complexity" evidence="1">
    <location>
        <begin position="306"/>
        <end position="347"/>
    </location>
</feature>
<evidence type="ECO:0000256" key="1">
    <source>
        <dbReference type="SAM" id="MobiDB-lite"/>
    </source>
</evidence>
<dbReference type="Proteomes" id="UP001183824">
    <property type="component" value="Unassembled WGS sequence"/>
</dbReference>
<evidence type="ECO:0000313" key="3">
    <source>
        <dbReference type="Proteomes" id="UP001183824"/>
    </source>
</evidence>
<accession>A0ABU2VBZ5</accession>
<sequence>MSAPEPQDDVQEFAALLRRLKERTDRSYGSLARRLNMNTSTLHRYCAGDAVPVDFAPAERFAALCGASAEERMDLHRLWLSAVAARQRPRAGEAAGAAGQEDAAPAGASVDAATGTVAATATEAAVGGGSGAGGTDGATATAAVAPAADGGASATAGEVNAATAAAGGGAVGGDAEVSSAGGGAVGGDAEVSSAGGGAAVGDAADEGSAATASDAASGGVGGDVSASAGSAPSVRAVSAATAGDAAGGDVGASDEGEGDALVGGRGVAAPRPWYRRRRVVMTAAAAVALLATLGSLSALPSGLSASDEVAQAPDPSSPTTATASGSPGHSPSKSPSPSATSGSPSPKGTRHSPSASATDGGAATKGTGKSGQQGTATGTPLTWTVNSHIWNAGCGHDYVIDKPPAQVPPPPTAQDAANWAGTLGAIHGRQTMVQISVQGRNSTAVVLEDLRVRVVSRGTPAKGNSYAMDQGCGGALTPRYFSVDLDKDRPIAHSQSGNDGENVIPAVRMPYRVSSEDPEVLLVTAETEGCDCGWYLELDWSSQGRTGTVRIDDNGRPFRTTAIKGLPRYWYGTNTAGGRAWVDYDS</sequence>
<dbReference type="InterPro" id="IPR001387">
    <property type="entry name" value="Cro/C1-type_HTH"/>
</dbReference>
<dbReference type="SUPFAM" id="SSF47413">
    <property type="entry name" value="lambda repressor-like DNA-binding domains"/>
    <property type="match status" value="1"/>
</dbReference>
<dbReference type="Pfam" id="PF13560">
    <property type="entry name" value="HTH_31"/>
    <property type="match status" value="1"/>
</dbReference>
<feature type="region of interest" description="Disordered" evidence="1">
    <location>
        <begin position="166"/>
        <end position="203"/>
    </location>
</feature>
<comment type="caution">
    <text evidence="2">The sequence shown here is derived from an EMBL/GenBank/DDBJ whole genome shotgun (WGS) entry which is preliminary data.</text>
</comment>
<feature type="compositionally biased region" description="Low complexity" evidence="1">
    <location>
        <begin position="354"/>
        <end position="379"/>
    </location>
</feature>
<dbReference type="CDD" id="cd00093">
    <property type="entry name" value="HTH_XRE"/>
    <property type="match status" value="1"/>
</dbReference>
<feature type="region of interest" description="Disordered" evidence="1">
    <location>
        <begin position="306"/>
        <end position="380"/>
    </location>
</feature>
<dbReference type="EMBL" id="JAVREZ010000007">
    <property type="protein sequence ID" value="MDT0483071.1"/>
    <property type="molecule type" value="Genomic_DNA"/>
</dbReference>
<evidence type="ECO:0000313" key="2">
    <source>
        <dbReference type="EMBL" id="MDT0483071.1"/>
    </source>
</evidence>